<dbReference type="AlphaFoldDB" id="A0A7S3H105"/>
<dbReference type="GO" id="GO:0006223">
    <property type="term" value="P:uracil salvage"/>
    <property type="evidence" value="ECO:0007669"/>
    <property type="project" value="InterPro"/>
</dbReference>
<evidence type="ECO:0000256" key="9">
    <source>
        <dbReference type="ARBA" id="ARBA00023134"/>
    </source>
</evidence>
<dbReference type="PANTHER" id="PTHR32315:SF4">
    <property type="entry name" value="URACIL PHOSPHORIBOSYLTRANSFERASE, CHLOROPLASTIC"/>
    <property type="match status" value="1"/>
</dbReference>
<evidence type="ECO:0000313" key="13">
    <source>
        <dbReference type="EMBL" id="CAE0282091.1"/>
    </source>
</evidence>
<dbReference type="GO" id="GO:0044206">
    <property type="term" value="P:UMP salvage"/>
    <property type="evidence" value="ECO:0007669"/>
    <property type="project" value="UniProtKB-UniPathway"/>
</dbReference>
<dbReference type="InterPro" id="IPR029057">
    <property type="entry name" value="PRTase-like"/>
</dbReference>
<dbReference type="InterPro" id="IPR000836">
    <property type="entry name" value="PRTase_dom"/>
</dbReference>
<dbReference type="NCBIfam" id="NF001097">
    <property type="entry name" value="PRK00129.1"/>
    <property type="match status" value="1"/>
</dbReference>
<organism evidence="13">
    <name type="scientific">Spumella elongata</name>
    <dbReference type="NCBI Taxonomy" id="89044"/>
    <lineage>
        <taxon>Eukaryota</taxon>
        <taxon>Sar</taxon>
        <taxon>Stramenopiles</taxon>
        <taxon>Ochrophyta</taxon>
        <taxon>Chrysophyceae</taxon>
        <taxon>Chromulinales</taxon>
        <taxon>Chromulinaceae</taxon>
        <taxon>Spumella</taxon>
    </lineage>
</organism>
<dbReference type="PANTHER" id="PTHR32315">
    <property type="entry name" value="ADENINE PHOSPHORIBOSYLTRANSFERASE"/>
    <property type="match status" value="1"/>
</dbReference>
<comment type="similarity">
    <text evidence="3">Belongs to the UPRTase family.</text>
</comment>
<dbReference type="GO" id="GO:0004845">
    <property type="term" value="F:uracil phosphoribosyltransferase activity"/>
    <property type="evidence" value="ECO:0007669"/>
    <property type="project" value="UniProtKB-EC"/>
</dbReference>
<dbReference type="Pfam" id="PF14681">
    <property type="entry name" value="UPRTase"/>
    <property type="match status" value="1"/>
</dbReference>
<protein>
    <recommendedName>
        <fullName evidence="4">uracil phosphoribosyltransferase</fullName>
        <ecNumber evidence="4">2.4.2.9</ecNumber>
    </recommendedName>
    <alternativeName>
        <fullName evidence="10">UMP pyrophosphorylase</fullName>
    </alternativeName>
</protein>
<dbReference type="SUPFAM" id="SSF53271">
    <property type="entry name" value="PRTase-like"/>
    <property type="match status" value="1"/>
</dbReference>
<dbReference type="EMBL" id="HBIC01021855">
    <property type="protein sequence ID" value="CAE0282091.1"/>
    <property type="molecule type" value="Transcribed_RNA"/>
</dbReference>
<evidence type="ECO:0000256" key="3">
    <source>
        <dbReference type="ARBA" id="ARBA00009516"/>
    </source>
</evidence>
<evidence type="ECO:0000256" key="2">
    <source>
        <dbReference type="ARBA" id="ARBA00005180"/>
    </source>
</evidence>
<proteinExistence type="inferred from homology"/>
<dbReference type="InterPro" id="IPR050054">
    <property type="entry name" value="UPRTase/APRTase"/>
</dbReference>
<keyword evidence="7" id="KW-0808">Transferase</keyword>
<reference evidence="13" key="1">
    <citation type="submission" date="2021-01" db="EMBL/GenBank/DDBJ databases">
        <authorList>
            <person name="Corre E."/>
            <person name="Pelletier E."/>
            <person name="Niang G."/>
            <person name="Scheremetjew M."/>
            <person name="Finn R."/>
            <person name="Kale V."/>
            <person name="Holt S."/>
            <person name="Cochrane G."/>
            <person name="Meng A."/>
            <person name="Brown T."/>
            <person name="Cohen L."/>
        </authorList>
    </citation>
    <scope>NUCLEOTIDE SEQUENCE</scope>
    <source>
        <strain evidence="13">CCAP 955/1</strain>
    </source>
</reference>
<sequence length="236" mass="25783">MPLFESSHPLIAAKMTKLRDVNTPPDEFRRKLKEISFYLGFEATRSLSVANKTIKTPMGAFDGVKIEDNVAIVPILRAGLSMSDGLMELLPSASVHHIGMYRAKESLLPIQYYNRLPKDKTCDVAYIVDPCIATANTINAVVSILKRWGAKKIVVIAAIGSRLGVNRLLELHPTVEVFIGAIDENISETGMIIPGIGDAGDRQFGTMNDDIPDLLPSAALSPENKRKRNDISSPGK</sequence>
<evidence type="ECO:0000256" key="11">
    <source>
        <dbReference type="SAM" id="MobiDB-lite"/>
    </source>
</evidence>
<evidence type="ECO:0000256" key="6">
    <source>
        <dbReference type="ARBA" id="ARBA00022676"/>
    </source>
</evidence>
<evidence type="ECO:0000256" key="4">
    <source>
        <dbReference type="ARBA" id="ARBA00011894"/>
    </source>
</evidence>
<dbReference type="InterPro" id="IPR005765">
    <property type="entry name" value="UPRT"/>
</dbReference>
<evidence type="ECO:0000256" key="5">
    <source>
        <dbReference type="ARBA" id="ARBA00022533"/>
    </source>
</evidence>
<comment type="pathway">
    <text evidence="2">Pyrimidine metabolism; UMP biosynthesis via salvage pathway; UMP from uracil: step 1/1.</text>
</comment>
<keyword evidence="8" id="KW-0547">Nucleotide-binding</keyword>
<evidence type="ECO:0000256" key="10">
    <source>
        <dbReference type="ARBA" id="ARBA00031082"/>
    </source>
</evidence>
<keyword evidence="9" id="KW-0342">GTP-binding</keyword>
<dbReference type="GO" id="GO:0005525">
    <property type="term" value="F:GTP binding"/>
    <property type="evidence" value="ECO:0007669"/>
    <property type="project" value="UniProtKB-KW"/>
</dbReference>
<dbReference type="UniPathway" id="UPA00574">
    <property type="reaction ID" value="UER00636"/>
</dbReference>
<accession>A0A7S3H105</accession>
<dbReference type="Gene3D" id="3.40.50.2020">
    <property type="match status" value="1"/>
</dbReference>
<gene>
    <name evidence="13" type="ORF">SELO1098_LOCUS10925</name>
</gene>
<dbReference type="NCBIfam" id="TIGR01091">
    <property type="entry name" value="upp"/>
    <property type="match status" value="1"/>
</dbReference>
<keyword evidence="6" id="KW-0328">Glycosyltransferase</keyword>
<evidence type="ECO:0000256" key="8">
    <source>
        <dbReference type="ARBA" id="ARBA00022741"/>
    </source>
</evidence>
<dbReference type="EC" id="2.4.2.9" evidence="4"/>
<feature type="domain" description="Phosphoribosyltransferase" evidence="12">
    <location>
        <begin position="6"/>
        <end position="206"/>
    </location>
</feature>
<evidence type="ECO:0000256" key="7">
    <source>
        <dbReference type="ARBA" id="ARBA00022679"/>
    </source>
</evidence>
<feature type="region of interest" description="Disordered" evidence="11">
    <location>
        <begin position="215"/>
        <end position="236"/>
    </location>
</feature>
<evidence type="ECO:0000259" key="12">
    <source>
        <dbReference type="Pfam" id="PF14681"/>
    </source>
</evidence>
<comment type="cofactor">
    <cofactor evidence="1">
        <name>Mg(2+)</name>
        <dbReference type="ChEBI" id="CHEBI:18420"/>
    </cofactor>
</comment>
<keyword evidence="5" id="KW-0021">Allosteric enzyme</keyword>
<name>A0A7S3H105_9STRA</name>
<evidence type="ECO:0000256" key="1">
    <source>
        <dbReference type="ARBA" id="ARBA00001946"/>
    </source>
</evidence>
<dbReference type="CDD" id="cd06223">
    <property type="entry name" value="PRTases_typeI"/>
    <property type="match status" value="1"/>
</dbReference>